<dbReference type="GO" id="GO:0008270">
    <property type="term" value="F:zinc ion binding"/>
    <property type="evidence" value="ECO:0007669"/>
    <property type="project" value="UniProtKB-KW"/>
</dbReference>
<feature type="domain" description="THAP-type" evidence="13">
    <location>
        <begin position="1"/>
        <end position="80"/>
    </location>
</feature>
<comment type="similarity">
    <text evidence="2">Belongs to the THAP1 family.</text>
</comment>
<keyword evidence="3" id="KW-0479">Metal-binding</keyword>
<dbReference type="Gene3D" id="6.20.210.20">
    <property type="entry name" value="THAP domain"/>
    <property type="match status" value="2"/>
</dbReference>
<keyword evidence="7" id="KW-0175">Coiled coil</keyword>
<reference evidence="14" key="2">
    <citation type="submission" date="2022-10" db="EMBL/GenBank/DDBJ databases">
        <authorList>
            <consortium name="ENA_rothamsted_submissions"/>
            <consortium name="culmorum"/>
            <person name="King R."/>
        </authorList>
    </citation>
    <scope>NUCLEOTIDE SEQUENCE</scope>
</reference>
<dbReference type="InterPro" id="IPR026516">
    <property type="entry name" value="THAP1/10"/>
</dbReference>
<evidence type="ECO:0000259" key="13">
    <source>
        <dbReference type="PROSITE" id="PS50950"/>
    </source>
</evidence>
<dbReference type="EMBL" id="OU899036">
    <property type="protein sequence ID" value="CAH1731512.1"/>
    <property type="molecule type" value="Genomic_DNA"/>
</dbReference>
<keyword evidence="6" id="KW-0805">Transcription regulation</keyword>
<dbReference type="SMART" id="SM00692">
    <property type="entry name" value="DM3"/>
    <property type="match status" value="2"/>
</dbReference>
<keyword evidence="8 12" id="KW-0238">DNA-binding</keyword>
<evidence type="ECO:0000313" key="15">
    <source>
        <dbReference type="Proteomes" id="UP001154329"/>
    </source>
</evidence>
<dbReference type="Proteomes" id="UP001154329">
    <property type="component" value="Chromosome 3"/>
</dbReference>
<evidence type="ECO:0000256" key="1">
    <source>
        <dbReference type="ARBA" id="ARBA00004642"/>
    </source>
</evidence>
<evidence type="ECO:0000256" key="8">
    <source>
        <dbReference type="ARBA" id="ARBA00023125"/>
    </source>
</evidence>
<evidence type="ECO:0000256" key="9">
    <source>
        <dbReference type="ARBA" id="ARBA00023163"/>
    </source>
</evidence>
<dbReference type="PANTHER" id="PTHR46600">
    <property type="entry name" value="THAP DOMAIN-CONTAINING"/>
    <property type="match status" value="1"/>
</dbReference>
<keyword evidence="15" id="KW-1185">Reference proteome</keyword>
<comment type="subcellular location">
    <subcellularLocation>
        <location evidence="1">Nucleus</location>
        <location evidence="1">Nucleoplasm</location>
    </subcellularLocation>
</comment>
<keyword evidence="10" id="KW-0539">Nucleus</keyword>
<keyword evidence="11" id="KW-0131">Cell cycle</keyword>
<dbReference type="InterPro" id="IPR038441">
    <property type="entry name" value="THAP_Znf_sf"/>
</dbReference>
<evidence type="ECO:0000256" key="3">
    <source>
        <dbReference type="ARBA" id="ARBA00022723"/>
    </source>
</evidence>
<evidence type="ECO:0000256" key="11">
    <source>
        <dbReference type="ARBA" id="ARBA00023306"/>
    </source>
</evidence>
<name>A0A9P0J8I0_APHGO</name>
<dbReference type="InterPro" id="IPR006612">
    <property type="entry name" value="THAP_Znf"/>
</dbReference>
<sequence>MGYSCLLCKKPSYKRYKAQATFHAFPKCPIQRRVWMNICNVTNLIDLRYRKICSFHFEPECYEKNTKRRLLKPDAIPTIFVKRFMKKYHYDEGILEESPNAGYIGRNTCILCVKSDINYSPKSKIPLHQFPSCPERRQEWINRCQLKDEEVSRTDKICALHFKPECYKPEGPRWLLLPDAVPTVFEVGRYFNRRKPSSPGSIREEKDA</sequence>
<protein>
    <recommendedName>
        <fullName evidence="13">THAP-type domain-containing protein</fullName>
    </recommendedName>
</protein>
<dbReference type="PROSITE" id="PS50950">
    <property type="entry name" value="ZF_THAP"/>
    <property type="match status" value="2"/>
</dbReference>
<dbReference type="PANTHER" id="PTHR46600:SF1">
    <property type="entry name" value="THAP DOMAIN-CONTAINING PROTEIN 1"/>
    <property type="match status" value="1"/>
</dbReference>
<keyword evidence="4 12" id="KW-0863">Zinc-finger</keyword>
<gene>
    <name evidence="14" type="ORF">APHIGO_LOCUS8209</name>
</gene>
<dbReference type="AlphaFoldDB" id="A0A9P0J8I0"/>
<dbReference type="GO" id="GO:0005654">
    <property type="term" value="C:nucleoplasm"/>
    <property type="evidence" value="ECO:0007669"/>
    <property type="project" value="UniProtKB-SubCell"/>
</dbReference>
<keyword evidence="9" id="KW-0804">Transcription</keyword>
<dbReference type="GO" id="GO:0043565">
    <property type="term" value="F:sequence-specific DNA binding"/>
    <property type="evidence" value="ECO:0007669"/>
    <property type="project" value="InterPro"/>
</dbReference>
<accession>A0A9P0J8I0</accession>
<dbReference type="SMART" id="SM00980">
    <property type="entry name" value="THAP"/>
    <property type="match status" value="2"/>
</dbReference>
<reference evidence="14" key="1">
    <citation type="submission" date="2022-02" db="EMBL/GenBank/DDBJ databases">
        <authorList>
            <person name="King R."/>
        </authorList>
    </citation>
    <scope>NUCLEOTIDE SEQUENCE</scope>
</reference>
<evidence type="ECO:0000256" key="4">
    <source>
        <dbReference type="ARBA" id="ARBA00022771"/>
    </source>
</evidence>
<evidence type="ECO:0000256" key="6">
    <source>
        <dbReference type="ARBA" id="ARBA00023015"/>
    </source>
</evidence>
<evidence type="ECO:0000256" key="12">
    <source>
        <dbReference type="PROSITE-ProRule" id="PRU00309"/>
    </source>
</evidence>
<evidence type="ECO:0000256" key="5">
    <source>
        <dbReference type="ARBA" id="ARBA00022833"/>
    </source>
</evidence>
<evidence type="ECO:0000256" key="7">
    <source>
        <dbReference type="ARBA" id="ARBA00023054"/>
    </source>
</evidence>
<keyword evidence="5" id="KW-0862">Zinc</keyword>
<evidence type="ECO:0000256" key="2">
    <source>
        <dbReference type="ARBA" id="ARBA00006177"/>
    </source>
</evidence>
<dbReference type="SUPFAM" id="SSF57716">
    <property type="entry name" value="Glucocorticoid receptor-like (DNA-binding domain)"/>
    <property type="match status" value="2"/>
</dbReference>
<feature type="domain" description="THAP-type" evidence="13">
    <location>
        <begin position="104"/>
        <end position="185"/>
    </location>
</feature>
<evidence type="ECO:0000313" key="14">
    <source>
        <dbReference type="EMBL" id="CAH1731512.1"/>
    </source>
</evidence>
<organism evidence="14 15">
    <name type="scientific">Aphis gossypii</name>
    <name type="common">Cotton aphid</name>
    <dbReference type="NCBI Taxonomy" id="80765"/>
    <lineage>
        <taxon>Eukaryota</taxon>
        <taxon>Metazoa</taxon>
        <taxon>Ecdysozoa</taxon>
        <taxon>Arthropoda</taxon>
        <taxon>Hexapoda</taxon>
        <taxon>Insecta</taxon>
        <taxon>Pterygota</taxon>
        <taxon>Neoptera</taxon>
        <taxon>Paraneoptera</taxon>
        <taxon>Hemiptera</taxon>
        <taxon>Sternorrhyncha</taxon>
        <taxon>Aphidomorpha</taxon>
        <taxon>Aphidoidea</taxon>
        <taxon>Aphididae</taxon>
        <taxon>Aphidini</taxon>
        <taxon>Aphis</taxon>
        <taxon>Aphis</taxon>
    </lineage>
</organism>
<evidence type="ECO:0000256" key="10">
    <source>
        <dbReference type="ARBA" id="ARBA00023242"/>
    </source>
</evidence>
<dbReference type="Pfam" id="PF05485">
    <property type="entry name" value="THAP"/>
    <property type="match status" value="2"/>
</dbReference>
<proteinExistence type="inferred from homology"/>